<dbReference type="GeneID" id="18907505"/>
<dbReference type="RefSeq" id="XP_007402686.1">
    <property type="nucleotide sequence ID" value="XM_007402624.1"/>
</dbReference>
<protein>
    <recommendedName>
        <fullName evidence="3">Reverse transcriptase domain-containing protein</fullName>
    </recommendedName>
</protein>
<organism evidence="1 2">
    <name type="scientific">Phanerochaete carnosa (strain HHB-10118-sp)</name>
    <name type="common">White-rot fungus</name>
    <name type="synonym">Peniophora carnosa</name>
    <dbReference type="NCBI Taxonomy" id="650164"/>
    <lineage>
        <taxon>Eukaryota</taxon>
        <taxon>Fungi</taxon>
        <taxon>Dikarya</taxon>
        <taxon>Basidiomycota</taxon>
        <taxon>Agaricomycotina</taxon>
        <taxon>Agaricomycetes</taxon>
        <taxon>Polyporales</taxon>
        <taxon>Phanerochaetaceae</taxon>
        <taxon>Phanerochaete</taxon>
    </lineage>
</organism>
<dbReference type="HOGENOM" id="CLU_077575_1_0_1"/>
<evidence type="ECO:0000313" key="1">
    <source>
        <dbReference type="EMBL" id="EKM48761.1"/>
    </source>
</evidence>
<keyword evidence="2" id="KW-1185">Reference proteome</keyword>
<dbReference type="KEGG" id="pco:PHACADRAFT_108306"/>
<evidence type="ECO:0000313" key="2">
    <source>
        <dbReference type="Proteomes" id="UP000008370"/>
    </source>
</evidence>
<gene>
    <name evidence="1" type="ORF">PHACADRAFT_108306</name>
</gene>
<dbReference type="AlphaFoldDB" id="K5UH01"/>
<reference evidence="1 2" key="1">
    <citation type="journal article" date="2012" name="BMC Genomics">
        <title>Comparative genomics of the white-rot fungi, Phanerochaete carnosa and P. chrysosporium, to elucidate the genetic basis of the distinct wood types they colonize.</title>
        <authorList>
            <person name="Suzuki H."/>
            <person name="MacDonald J."/>
            <person name="Syed K."/>
            <person name="Salamov A."/>
            <person name="Hori C."/>
            <person name="Aerts A."/>
            <person name="Henrissat B."/>
            <person name="Wiebenga A."/>
            <person name="vanKuyk P.A."/>
            <person name="Barry K."/>
            <person name="Lindquist E."/>
            <person name="LaButti K."/>
            <person name="Lapidus A."/>
            <person name="Lucas S."/>
            <person name="Coutinho P."/>
            <person name="Gong Y."/>
            <person name="Samejima M."/>
            <person name="Mahadevan R."/>
            <person name="Abou-Zaid M."/>
            <person name="de Vries R.P."/>
            <person name="Igarashi K."/>
            <person name="Yadav J.S."/>
            <person name="Grigoriev I.V."/>
            <person name="Master E.R."/>
        </authorList>
    </citation>
    <scope>NUCLEOTIDE SEQUENCE [LARGE SCALE GENOMIC DNA]</scope>
    <source>
        <strain evidence="1 2">HHB-10118-sp</strain>
    </source>
</reference>
<dbReference type="InParanoid" id="K5UH01"/>
<name>K5UH01_PHACS</name>
<dbReference type="STRING" id="650164.K5UH01"/>
<dbReference type="Proteomes" id="UP000008370">
    <property type="component" value="Unassembled WGS sequence"/>
</dbReference>
<sequence length="138" mass="15055">MLRQSKLSGFHIPSAPDWLIVTLFADDTMVYLSEYDHFSDLSAILDTWCVASGARFNVSKTEIIPIGTTCYQSAVIASRLLQPGQPALLMANIPDNVHIAADGNAVCLLGAYIGNRTTSFIVWGPCINKICDGLHRWG</sequence>
<dbReference type="OrthoDB" id="2803283at2759"/>
<proteinExistence type="predicted"/>
<accession>K5UH01</accession>
<dbReference type="EMBL" id="JH930752">
    <property type="protein sequence ID" value="EKM48761.1"/>
    <property type="molecule type" value="Genomic_DNA"/>
</dbReference>
<evidence type="ECO:0008006" key="3">
    <source>
        <dbReference type="Google" id="ProtNLM"/>
    </source>
</evidence>